<keyword evidence="4 6" id="KW-1133">Transmembrane helix</keyword>
<gene>
    <name evidence="7" type="ORF">D0864_09975</name>
</gene>
<dbReference type="GO" id="GO:0016020">
    <property type="term" value="C:membrane"/>
    <property type="evidence" value="ECO:0007669"/>
    <property type="project" value="UniProtKB-SubCell"/>
</dbReference>
<feature type="transmembrane region" description="Helical" evidence="6">
    <location>
        <begin position="131"/>
        <end position="152"/>
    </location>
</feature>
<comment type="subcellular location">
    <subcellularLocation>
        <location evidence="1">Membrane</location>
        <topology evidence="1">Multi-pass membrane protein</topology>
    </subcellularLocation>
</comment>
<organism evidence="7 8">
    <name type="scientific">Hortaea werneckii</name>
    <name type="common">Black yeast</name>
    <name type="synonym">Cladosporium werneckii</name>
    <dbReference type="NCBI Taxonomy" id="91943"/>
    <lineage>
        <taxon>Eukaryota</taxon>
        <taxon>Fungi</taxon>
        <taxon>Dikarya</taxon>
        <taxon>Ascomycota</taxon>
        <taxon>Pezizomycotina</taxon>
        <taxon>Dothideomycetes</taxon>
        <taxon>Dothideomycetidae</taxon>
        <taxon>Mycosphaerellales</taxon>
        <taxon>Teratosphaeriaceae</taxon>
        <taxon>Hortaea</taxon>
    </lineage>
</organism>
<evidence type="ECO:0000256" key="3">
    <source>
        <dbReference type="ARBA" id="ARBA00022692"/>
    </source>
</evidence>
<feature type="transmembrane region" description="Helical" evidence="6">
    <location>
        <begin position="56"/>
        <end position="78"/>
    </location>
</feature>
<feature type="transmembrane region" description="Helical" evidence="6">
    <location>
        <begin position="475"/>
        <end position="498"/>
    </location>
</feature>
<keyword evidence="3 6" id="KW-0812">Transmembrane</keyword>
<dbReference type="PANTHER" id="PTHR45649:SF13">
    <property type="entry name" value="THIAMINE TRANSPORTER THI9"/>
    <property type="match status" value="1"/>
</dbReference>
<feature type="transmembrane region" description="Helical" evidence="6">
    <location>
        <begin position="433"/>
        <end position="454"/>
    </location>
</feature>
<evidence type="ECO:0000313" key="8">
    <source>
        <dbReference type="Proteomes" id="UP000269539"/>
    </source>
</evidence>
<dbReference type="InterPro" id="IPR002293">
    <property type="entry name" value="AA/rel_permease1"/>
</dbReference>
<feature type="transmembrane region" description="Helical" evidence="6">
    <location>
        <begin position="510"/>
        <end position="531"/>
    </location>
</feature>
<proteinExistence type="predicted"/>
<feature type="transmembrane region" description="Helical" evidence="6">
    <location>
        <begin position="98"/>
        <end position="119"/>
    </location>
</feature>
<comment type="caution">
    <text evidence="7">The sequence shown here is derived from an EMBL/GenBank/DDBJ whole genome shotgun (WGS) entry which is preliminary data.</text>
</comment>
<feature type="transmembrane region" description="Helical" evidence="6">
    <location>
        <begin position="208"/>
        <end position="227"/>
    </location>
</feature>
<feature type="transmembrane region" description="Helical" evidence="6">
    <location>
        <begin position="261"/>
        <end position="278"/>
    </location>
</feature>
<dbReference type="EMBL" id="QWIO01001298">
    <property type="protein sequence ID" value="RMY74639.1"/>
    <property type="molecule type" value="Genomic_DNA"/>
</dbReference>
<reference evidence="7 8" key="1">
    <citation type="journal article" date="2018" name="BMC Genomics">
        <title>Genomic evidence for intraspecific hybridization in a clonal and extremely halotolerant yeast.</title>
        <authorList>
            <person name="Gostincar C."/>
            <person name="Stajich J.E."/>
            <person name="Zupancic J."/>
            <person name="Zalar P."/>
            <person name="Gunde-Cimerman N."/>
        </authorList>
    </citation>
    <scope>NUCLEOTIDE SEQUENCE [LARGE SCALE GENOMIC DNA]</scope>
    <source>
        <strain evidence="7 8">EXF-10513</strain>
    </source>
</reference>
<keyword evidence="5 6" id="KW-0472">Membrane</keyword>
<name>A0A3M7EDC1_HORWE</name>
<evidence type="ECO:0000256" key="6">
    <source>
        <dbReference type="SAM" id="Phobius"/>
    </source>
</evidence>
<dbReference type="Gene3D" id="1.20.1740.10">
    <property type="entry name" value="Amino acid/polyamine transporter I"/>
    <property type="match status" value="1"/>
</dbReference>
<feature type="transmembrane region" description="Helical" evidence="6">
    <location>
        <begin position="315"/>
        <end position="336"/>
    </location>
</feature>
<evidence type="ECO:0000256" key="4">
    <source>
        <dbReference type="ARBA" id="ARBA00022989"/>
    </source>
</evidence>
<evidence type="ECO:0000256" key="1">
    <source>
        <dbReference type="ARBA" id="ARBA00004141"/>
    </source>
</evidence>
<dbReference type="Pfam" id="PF13520">
    <property type="entry name" value="AA_permease_2"/>
    <property type="match status" value="1"/>
</dbReference>
<dbReference type="GO" id="GO:0022857">
    <property type="term" value="F:transmembrane transporter activity"/>
    <property type="evidence" value="ECO:0007669"/>
    <property type="project" value="InterPro"/>
</dbReference>
<accession>A0A3M7EDC1</accession>
<evidence type="ECO:0000313" key="7">
    <source>
        <dbReference type="EMBL" id="RMY74639.1"/>
    </source>
</evidence>
<protein>
    <recommendedName>
        <fullName evidence="9">Amino acid permease/ SLC12A domain-containing protein</fullName>
    </recommendedName>
</protein>
<dbReference type="AlphaFoldDB" id="A0A3M7EDC1"/>
<feature type="transmembrane region" description="Helical" evidence="6">
    <location>
        <begin position="177"/>
        <end position="196"/>
    </location>
</feature>
<evidence type="ECO:0008006" key="9">
    <source>
        <dbReference type="Google" id="ProtNLM"/>
    </source>
</evidence>
<dbReference type="PANTHER" id="PTHR45649">
    <property type="entry name" value="AMINO-ACID PERMEASE BAT1"/>
    <property type="match status" value="1"/>
</dbReference>
<feature type="transmembrane region" description="Helical" evidence="6">
    <location>
        <begin position="407"/>
        <end position="427"/>
    </location>
</feature>
<keyword evidence="2" id="KW-0813">Transport</keyword>
<feature type="transmembrane region" description="Helical" evidence="6">
    <location>
        <begin position="356"/>
        <end position="379"/>
    </location>
</feature>
<evidence type="ECO:0000256" key="2">
    <source>
        <dbReference type="ARBA" id="ARBA00022448"/>
    </source>
</evidence>
<sequence length="639" mass="70284">MDTKDEVEKRPTTGNASPRKEMVELTTRAMTKDEHHLATLGYKQVFIRSFGMFENWAATFTTMNFVSGLPVLFGFAMYTGGPQAAFSNWTMVGGLSTIVSLAMAEVAAALPTAGGIYYWAYVLGGQEYGPLLAWLTAWYNWAGWLTIVPGIAQGNTNFFVSMLEILYPNSAVLKEGWFAWCISALTIILAAIPNCVSQWTIRHMLRGTVYTTVVLMAFYFIWFPIAASRSGGFQPASIMTTFYNGINTAVDSEGNTVVQASDSYCWVVGVLFGAWPVLSTKEFYGYDASVHLSEETLSASSVVANGMWTGSISTWLLSVLTLIMVLFCMQDFMGIVNGTYPNNWAEYLVQLTGRRGAAAILAFTWIDGLLCTGVIFLSAQRITYAVARDGILPFSKTFSKVTPKHHLPVNAALLMVVLTIAICAAVIGSTVAFSAITAAATIGTNLSYLIPIVARQTIGRKHFKPAKWNLGAWSIPVSIVASLYIAFLFVVLMLPQLYPVNAQTLNYAPIVIGGITAIALGGWFFPFSLGARNWFEGPRRTITEVELVGVQEELCDFKFISLPFDRVMQHIANPYVRSSFEQRLDYADGADLYSDRQHCFARCGHCVRACAVLQELLEESRPIDGKTVDKLFRINGGHV</sequence>
<evidence type="ECO:0000256" key="5">
    <source>
        <dbReference type="ARBA" id="ARBA00023136"/>
    </source>
</evidence>
<dbReference type="Proteomes" id="UP000269539">
    <property type="component" value="Unassembled WGS sequence"/>
</dbReference>